<evidence type="ECO:0000256" key="7">
    <source>
        <dbReference type="ARBA" id="ARBA00022840"/>
    </source>
</evidence>
<proteinExistence type="inferred from homology"/>
<sequence length="457" mass="50265">MSTPAARLQAQPKLPPYSIEAEQSVLGGLMLDNRAWNELGDRLSAEDFYREDHQLIYRAICELVGTARPCDFVTLSEHLKARGQLDEAGGLAYLGSLANDTPSAANVLAYADIVRERAVLRGLVAAGGDIAELGFRADGRSYAELLDIAEQKVFALRSRAEHARSSYHAMPELMKQLEEKIEFLRSNPSGLAGLSTGFVDLDAKTTGLHPGDLVILAGRPSMGKTSFALNVAEHVALYEKKPAAVFSMEMPAEQLALRMLSSFARIPMGRLRSGDLDDRDWDRLVSQGGLIREAPLYIDETGALSPLDLRARARRIKARHGLGLIVVDYIQLMQVPGTKENRTNEISEISRSLKALAKELEVPVIALSQLNRGVEQRDNKRPRMADLRESGGIEQDADLVVFIYRDEVYNRESPDAGTAEIIIAKQRNGPLGTVKTAFLGEFTRFDNLAQGFDDGYA</sequence>
<organism evidence="15 16">
    <name type="scientific">Sinimarinibacterium flocculans</name>
    <dbReference type="NCBI Taxonomy" id="985250"/>
    <lineage>
        <taxon>Bacteria</taxon>
        <taxon>Pseudomonadati</taxon>
        <taxon>Pseudomonadota</taxon>
        <taxon>Gammaproteobacteria</taxon>
        <taxon>Nevskiales</taxon>
        <taxon>Nevskiaceae</taxon>
        <taxon>Sinimarinibacterium</taxon>
    </lineage>
</organism>
<keyword evidence="3 13" id="KW-0235">DNA replication</keyword>
<dbReference type="SUPFAM" id="SSF52540">
    <property type="entry name" value="P-loop containing nucleoside triphosphate hydrolases"/>
    <property type="match status" value="1"/>
</dbReference>
<gene>
    <name evidence="15" type="ORF">C8D93_101161</name>
</gene>
<evidence type="ECO:0000256" key="6">
    <source>
        <dbReference type="ARBA" id="ARBA00022806"/>
    </source>
</evidence>
<keyword evidence="5 13" id="KW-0378">Hydrolase</keyword>
<keyword evidence="9" id="KW-0413">Isomerase</keyword>
<dbReference type="CDD" id="cd00984">
    <property type="entry name" value="DnaB_C"/>
    <property type="match status" value="1"/>
</dbReference>
<evidence type="ECO:0000256" key="12">
    <source>
        <dbReference type="NCBIfam" id="TIGR00665"/>
    </source>
</evidence>
<keyword evidence="8 13" id="KW-0238">DNA-binding</keyword>
<dbReference type="InterPro" id="IPR003593">
    <property type="entry name" value="AAA+_ATPase"/>
</dbReference>
<dbReference type="GO" id="GO:0006269">
    <property type="term" value="P:DNA replication, synthesis of primer"/>
    <property type="evidence" value="ECO:0007669"/>
    <property type="project" value="UniProtKB-UniRule"/>
</dbReference>
<dbReference type="InterPro" id="IPR027417">
    <property type="entry name" value="P-loop_NTPase"/>
</dbReference>
<keyword evidence="16" id="KW-1185">Reference proteome</keyword>
<comment type="function">
    <text evidence="10 13">The main replicative DNA helicase, it participates in initiation and elongation during chromosome replication. Travels ahead of the DNA replisome, separating dsDNA into templates for DNA synthesis. A processive ATP-dependent 5'-3' DNA helicase it has DNA-dependent ATPase activity.</text>
</comment>
<reference evidence="15 16" key="1">
    <citation type="submission" date="2018-04" db="EMBL/GenBank/DDBJ databases">
        <title>Genomic Encyclopedia of Type Strains, Phase IV (KMG-IV): sequencing the most valuable type-strain genomes for metagenomic binning, comparative biology and taxonomic classification.</title>
        <authorList>
            <person name="Goeker M."/>
        </authorList>
    </citation>
    <scope>NUCLEOTIDE SEQUENCE [LARGE SCALE GENOMIC DNA]</scope>
    <source>
        <strain evidence="15 16">DSM 104150</strain>
    </source>
</reference>
<dbReference type="SMART" id="SM00382">
    <property type="entry name" value="AAA"/>
    <property type="match status" value="1"/>
</dbReference>
<comment type="catalytic activity">
    <reaction evidence="11 13">
        <text>ATP + H2O = ADP + phosphate + H(+)</text>
        <dbReference type="Rhea" id="RHEA:13065"/>
        <dbReference type="ChEBI" id="CHEBI:15377"/>
        <dbReference type="ChEBI" id="CHEBI:15378"/>
        <dbReference type="ChEBI" id="CHEBI:30616"/>
        <dbReference type="ChEBI" id="CHEBI:43474"/>
        <dbReference type="ChEBI" id="CHEBI:456216"/>
        <dbReference type="EC" id="5.6.2.3"/>
    </reaction>
</comment>
<protein>
    <recommendedName>
        <fullName evidence="12 13">Replicative DNA helicase</fullName>
        <ecNumber evidence="12 13">5.6.2.3</ecNumber>
    </recommendedName>
</protein>
<comment type="caution">
    <text evidence="15">The sequence shown here is derived from an EMBL/GenBank/DDBJ whole genome shotgun (WGS) entry which is preliminary data.</text>
</comment>
<dbReference type="InterPro" id="IPR036185">
    <property type="entry name" value="DNA_heli_DnaB-like_N_sf"/>
</dbReference>
<dbReference type="PROSITE" id="PS51199">
    <property type="entry name" value="SF4_HELICASE"/>
    <property type="match status" value="1"/>
</dbReference>
<dbReference type="InterPro" id="IPR007692">
    <property type="entry name" value="DNA_helicase_DnaB"/>
</dbReference>
<dbReference type="EMBL" id="QICN01000001">
    <property type="protein sequence ID" value="PXV71120.1"/>
    <property type="molecule type" value="Genomic_DNA"/>
</dbReference>
<evidence type="ECO:0000256" key="3">
    <source>
        <dbReference type="ARBA" id="ARBA00022705"/>
    </source>
</evidence>
<evidence type="ECO:0000256" key="4">
    <source>
        <dbReference type="ARBA" id="ARBA00022741"/>
    </source>
</evidence>
<dbReference type="GO" id="GO:0042802">
    <property type="term" value="F:identical protein binding"/>
    <property type="evidence" value="ECO:0007669"/>
    <property type="project" value="UniProtKB-ARBA"/>
</dbReference>
<feature type="domain" description="SF4 helicase" evidence="14">
    <location>
        <begin position="187"/>
        <end position="452"/>
    </location>
</feature>
<dbReference type="InterPro" id="IPR007694">
    <property type="entry name" value="DNA_helicase_DnaB-like_C"/>
</dbReference>
<name>A0A318EGQ2_9GAMM</name>
<dbReference type="PANTHER" id="PTHR30153">
    <property type="entry name" value="REPLICATIVE DNA HELICASE DNAB"/>
    <property type="match status" value="1"/>
</dbReference>
<dbReference type="Gene3D" id="3.40.50.300">
    <property type="entry name" value="P-loop containing nucleotide triphosphate hydrolases"/>
    <property type="match status" value="1"/>
</dbReference>
<dbReference type="GO" id="GO:0005524">
    <property type="term" value="F:ATP binding"/>
    <property type="evidence" value="ECO:0007669"/>
    <property type="project" value="UniProtKB-UniRule"/>
</dbReference>
<dbReference type="SUPFAM" id="SSF48024">
    <property type="entry name" value="N-terminal domain of DnaB helicase"/>
    <property type="match status" value="1"/>
</dbReference>
<evidence type="ECO:0000256" key="11">
    <source>
        <dbReference type="ARBA" id="ARBA00048954"/>
    </source>
</evidence>
<dbReference type="GO" id="GO:0043139">
    <property type="term" value="F:5'-3' DNA helicase activity"/>
    <property type="evidence" value="ECO:0007669"/>
    <property type="project" value="UniProtKB-EC"/>
</dbReference>
<dbReference type="Pfam" id="PF03796">
    <property type="entry name" value="DnaB_C"/>
    <property type="match status" value="1"/>
</dbReference>
<dbReference type="GO" id="GO:1990077">
    <property type="term" value="C:primosome complex"/>
    <property type="evidence" value="ECO:0007669"/>
    <property type="project" value="UniProtKB-UniRule"/>
</dbReference>
<evidence type="ECO:0000259" key="14">
    <source>
        <dbReference type="PROSITE" id="PS51199"/>
    </source>
</evidence>
<keyword evidence="4 13" id="KW-0547">Nucleotide-binding</keyword>
<keyword evidence="2 13" id="KW-0639">Primosome</keyword>
<evidence type="ECO:0000313" key="15">
    <source>
        <dbReference type="EMBL" id="PXV71120.1"/>
    </source>
</evidence>
<dbReference type="NCBIfam" id="NF004384">
    <property type="entry name" value="PRK05748.1"/>
    <property type="match status" value="1"/>
</dbReference>
<dbReference type="AlphaFoldDB" id="A0A318EGQ2"/>
<accession>A0A318EGQ2</accession>
<dbReference type="FunFam" id="3.40.50.300:FF:000076">
    <property type="entry name" value="Replicative DNA helicase"/>
    <property type="match status" value="1"/>
</dbReference>
<dbReference type="FunFam" id="1.10.860.10:FF:000001">
    <property type="entry name" value="Replicative DNA helicase"/>
    <property type="match status" value="1"/>
</dbReference>
<dbReference type="PANTHER" id="PTHR30153:SF2">
    <property type="entry name" value="REPLICATIVE DNA HELICASE"/>
    <property type="match status" value="1"/>
</dbReference>
<dbReference type="Proteomes" id="UP000248330">
    <property type="component" value="Unassembled WGS sequence"/>
</dbReference>
<dbReference type="GO" id="GO:0003677">
    <property type="term" value="F:DNA binding"/>
    <property type="evidence" value="ECO:0007669"/>
    <property type="project" value="UniProtKB-UniRule"/>
</dbReference>
<keyword evidence="7 13" id="KW-0067">ATP-binding</keyword>
<dbReference type="Gene3D" id="1.10.860.10">
    <property type="entry name" value="DNAb Helicase, Chain A"/>
    <property type="match status" value="1"/>
</dbReference>
<evidence type="ECO:0000313" key="16">
    <source>
        <dbReference type="Proteomes" id="UP000248330"/>
    </source>
</evidence>
<evidence type="ECO:0000256" key="13">
    <source>
        <dbReference type="RuleBase" id="RU362085"/>
    </source>
</evidence>
<keyword evidence="6 13" id="KW-0347">Helicase</keyword>
<evidence type="ECO:0000256" key="1">
    <source>
        <dbReference type="ARBA" id="ARBA00008428"/>
    </source>
</evidence>
<evidence type="ECO:0000256" key="5">
    <source>
        <dbReference type="ARBA" id="ARBA00022801"/>
    </source>
</evidence>
<evidence type="ECO:0000256" key="10">
    <source>
        <dbReference type="ARBA" id="ARBA00044932"/>
    </source>
</evidence>
<evidence type="ECO:0000256" key="2">
    <source>
        <dbReference type="ARBA" id="ARBA00022515"/>
    </source>
</evidence>
<dbReference type="NCBIfam" id="TIGR00665">
    <property type="entry name" value="DnaB"/>
    <property type="match status" value="1"/>
</dbReference>
<dbReference type="InterPro" id="IPR016136">
    <property type="entry name" value="DNA_helicase_N/primase_C"/>
</dbReference>
<comment type="similarity">
    <text evidence="1 13">Belongs to the helicase family. DnaB subfamily.</text>
</comment>
<evidence type="ECO:0000256" key="8">
    <source>
        <dbReference type="ARBA" id="ARBA00023125"/>
    </source>
</evidence>
<dbReference type="GO" id="GO:0005829">
    <property type="term" value="C:cytosol"/>
    <property type="evidence" value="ECO:0007669"/>
    <property type="project" value="TreeGrafter"/>
</dbReference>
<dbReference type="Pfam" id="PF00772">
    <property type="entry name" value="DnaB"/>
    <property type="match status" value="1"/>
</dbReference>
<dbReference type="InterPro" id="IPR007693">
    <property type="entry name" value="DNA_helicase_DnaB-like_N"/>
</dbReference>
<dbReference type="GO" id="GO:0016887">
    <property type="term" value="F:ATP hydrolysis activity"/>
    <property type="evidence" value="ECO:0007669"/>
    <property type="project" value="RHEA"/>
</dbReference>
<evidence type="ECO:0000256" key="9">
    <source>
        <dbReference type="ARBA" id="ARBA00023235"/>
    </source>
</evidence>
<dbReference type="EC" id="5.6.2.3" evidence="12 13"/>